<evidence type="ECO:0000256" key="12">
    <source>
        <dbReference type="ARBA" id="ARBA00023180"/>
    </source>
</evidence>
<dbReference type="PANTHER" id="PTHR27004">
    <property type="entry name" value="RECEPTOR-LIKE PROTEIN 12 ISOFORM X1"/>
    <property type="match status" value="1"/>
</dbReference>
<keyword evidence="16" id="KW-1185">Reference proteome</keyword>
<comment type="similarity">
    <text evidence="3">Belongs to the RLP family.</text>
</comment>
<evidence type="ECO:0000256" key="9">
    <source>
        <dbReference type="ARBA" id="ARBA00022989"/>
    </source>
</evidence>
<keyword evidence="9 14" id="KW-1133">Transmembrane helix</keyword>
<keyword evidence="12" id="KW-0325">Glycoprotein</keyword>
<keyword evidence="8" id="KW-0677">Repeat</keyword>
<dbReference type="Gene3D" id="3.80.10.10">
    <property type="entry name" value="Ribonuclease Inhibitor"/>
    <property type="match status" value="1"/>
</dbReference>
<dbReference type="GO" id="GO:0009742">
    <property type="term" value="P:brassinosteroid mediated signaling pathway"/>
    <property type="evidence" value="ECO:0007669"/>
    <property type="project" value="UniProtKB-KW"/>
</dbReference>
<dbReference type="EMBL" id="CAXIPR030002257">
    <property type="protein sequence ID" value="CAM0149580.1"/>
    <property type="molecule type" value="Genomic_DNA"/>
</dbReference>
<evidence type="ECO:0000256" key="5">
    <source>
        <dbReference type="ARBA" id="ARBA00022614"/>
    </source>
</evidence>
<keyword evidence="7 14" id="KW-0812">Transmembrane</keyword>
<dbReference type="InterPro" id="IPR001611">
    <property type="entry name" value="Leu-rich_rpt"/>
</dbReference>
<evidence type="ECO:0000313" key="16">
    <source>
        <dbReference type="Proteomes" id="UP001497457"/>
    </source>
</evidence>
<evidence type="ECO:0000256" key="3">
    <source>
        <dbReference type="ARBA" id="ARBA00009592"/>
    </source>
</evidence>
<dbReference type="Proteomes" id="UP001497457">
    <property type="component" value="Unassembled WGS sequence"/>
</dbReference>
<evidence type="ECO:0000256" key="7">
    <source>
        <dbReference type="ARBA" id="ARBA00022692"/>
    </source>
</evidence>
<comment type="caution">
    <text evidence="15">The sequence shown here is derived from an EMBL/GenBank/DDBJ whole genome shotgun (WGS) entry which is preliminary data.</text>
</comment>
<evidence type="ECO:0000256" key="4">
    <source>
        <dbReference type="ARBA" id="ARBA00022475"/>
    </source>
</evidence>
<keyword evidence="4" id="KW-1003">Cell membrane</keyword>
<evidence type="ECO:0000256" key="11">
    <source>
        <dbReference type="ARBA" id="ARBA00023170"/>
    </source>
</evidence>
<evidence type="ECO:0000256" key="14">
    <source>
        <dbReference type="SAM" id="Phobius"/>
    </source>
</evidence>
<evidence type="ECO:0000256" key="10">
    <source>
        <dbReference type="ARBA" id="ARBA00023136"/>
    </source>
</evidence>
<dbReference type="FunFam" id="3.80.10.10:FF:000111">
    <property type="entry name" value="LRR receptor-like serine/threonine-protein kinase ERECTA"/>
    <property type="match status" value="1"/>
</dbReference>
<evidence type="ECO:0000256" key="13">
    <source>
        <dbReference type="ARBA" id="ARBA00037847"/>
    </source>
</evidence>
<keyword evidence="10 14" id="KW-0472">Membrane</keyword>
<reference evidence="15" key="1">
    <citation type="submission" date="2024-10" db="EMBL/GenBank/DDBJ databases">
        <authorList>
            <person name="Ryan C."/>
        </authorList>
    </citation>
    <scope>NUCLEOTIDE SEQUENCE [LARGE SCALE GENOMIC DNA]</scope>
</reference>
<evidence type="ECO:0000313" key="15">
    <source>
        <dbReference type="EMBL" id="CAM0149580.1"/>
    </source>
</evidence>
<keyword evidence="11" id="KW-0675">Receptor</keyword>
<evidence type="ECO:0000256" key="8">
    <source>
        <dbReference type="ARBA" id="ARBA00022737"/>
    </source>
</evidence>
<comment type="subcellular location">
    <subcellularLocation>
        <location evidence="1">Cell membrane</location>
    </subcellularLocation>
    <subcellularLocation>
        <location evidence="13">Endomembrane system</location>
        <topology evidence="13">Single-pass membrane protein</topology>
    </subcellularLocation>
    <subcellularLocation>
        <location evidence="2">Membrane</location>
        <topology evidence="2">Single-pass type I membrane protein</topology>
    </subcellularLocation>
</comment>
<accession>A0ABC9H3Y3</accession>
<dbReference type="Pfam" id="PF00560">
    <property type="entry name" value="LRR_1"/>
    <property type="match status" value="4"/>
</dbReference>
<evidence type="ECO:0000256" key="6">
    <source>
        <dbReference type="ARBA" id="ARBA00022626"/>
    </source>
</evidence>
<evidence type="ECO:0000256" key="1">
    <source>
        <dbReference type="ARBA" id="ARBA00004236"/>
    </source>
</evidence>
<organism evidence="15 16">
    <name type="scientific">Urochloa decumbens</name>
    <dbReference type="NCBI Taxonomy" id="240449"/>
    <lineage>
        <taxon>Eukaryota</taxon>
        <taxon>Viridiplantae</taxon>
        <taxon>Streptophyta</taxon>
        <taxon>Embryophyta</taxon>
        <taxon>Tracheophyta</taxon>
        <taxon>Spermatophyta</taxon>
        <taxon>Magnoliopsida</taxon>
        <taxon>Liliopsida</taxon>
        <taxon>Poales</taxon>
        <taxon>Poaceae</taxon>
        <taxon>PACMAD clade</taxon>
        <taxon>Panicoideae</taxon>
        <taxon>Panicodae</taxon>
        <taxon>Paniceae</taxon>
        <taxon>Melinidinae</taxon>
        <taxon>Urochloa</taxon>
    </lineage>
</organism>
<keyword evidence="5" id="KW-0433">Leucine-rich repeat</keyword>
<protein>
    <submittedName>
        <fullName evidence="15">Uncharacterized protein</fullName>
    </submittedName>
</protein>
<sequence>METVFRFLWFLDVSNNDFQGSIPAAIGDLVQLNVLNMSHNSLTGPIPNLGNLTQLEALDLSSNGLSGEIPRELASLNFLTTLDLSHNKLVGSIPESPHFMTFSNSSFLGNSGLCGPQLSKECINGTTQNVVSYHPKKNYVDVMLFLFSGIGFGVGFAIAILVAWGIPIKKRS</sequence>
<gene>
    <name evidence="15" type="ORF">URODEC1_LOCUS122748</name>
</gene>
<dbReference type="InterPro" id="IPR032675">
    <property type="entry name" value="LRR_dom_sf"/>
</dbReference>
<dbReference type="SUPFAM" id="SSF52058">
    <property type="entry name" value="L domain-like"/>
    <property type="match status" value="1"/>
</dbReference>
<name>A0ABC9H3Y3_9POAL</name>
<dbReference type="PROSITE" id="PS51450">
    <property type="entry name" value="LRR"/>
    <property type="match status" value="2"/>
</dbReference>
<dbReference type="GO" id="GO:0005886">
    <property type="term" value="C:plasma membrane"/>
    <property type="evidence" value="ECO:0007669"/>
    <property type="project" value="UniProtKB-SubCell"/>
</dbReference>
<evidence type="ECO:0000256" key="2">
    <source>
        <dbReference type="ARBA" id="ARBA00004479"/>
    </source>
</evidence>
<keyword evidence="6" id="KW-1070">Brassinosteroid signaling pathway</keyword>
<dbReference type="PANTHER" id="PTHR27004:SF428">
    <property type="entry name" value="OS01G0160600 PROTEIN"/>
    <property type="match status" value="1"/>
</dbReference>
<feature type="transmembrane region" description="Helical" evidence="14">
    <location>
        <begin position="142"/>
        <end position="166"/>
    </location>
</feature>
<dbReference type="PRINTS" id="PR00019">
    <property type="entry name" value="LEURICHRPT"/>
</dbReference>
<proteinExistence type="inferred from homology"/>
<dbReference type="AlphaFoldDB" id="A0ABC9H3Y3"/>